<gene>
    <name evidence="2" type="ORF">CK203_083131</name>
</gene>
<organism evidence="2 3">
    <name type="scientific">Vitis vinifera</name>
    <name type="common">Grape</name>
    <dbReference type="NCBI Taxonomy" id="29760"/>
    <lineage>
        <taxon>Eukaryota</taxon>
        <taxon>Viridiplantae</taxon>
        <taxon>Streptophyta</taxon>
        <taxon>Embryophyta</taxon>
        <taxon>Tracheophyta</taxon>
        <taxon>Spermatophyta</taxon>
        <taxon>Magnoliopsida</taxon>
        <taxon>eudicotyledons</taxon>
        <taxon>Gunneridae</taxon>
        <taxon>Pentapetalae</taxon>
        <taxon>rosids</taxon>
        <taxon>Vitales</taxon>
        <taxon>Vitaceae</taxon>
        <taxon>Viteae</taxon>
        <taxon>Vitis</taxon>
    </lineage>
</organism>
<dbReference type="EMBL" id="QGNW01001469">
    <property type="protein sequence ID" value="RVW39861.1"/>
    <property type="molecule type" value="Genomic_DNA"/>
</dbReference>
<protein>
    <recommendedName>
        <fullName evidence="1">Reverse transcriptase Ty1/copia-type domain-containing protein</fullName>
    </recommendedName>
</protein>
<dbReference type="Proteomes" id="UP000288805">
    <property type="component" value="Unassembled WGS sequence"/>
</dbReference>
<evidence type="ECO:0000313" key="2">
    <source>
        <dbReference type="EMBL" id="RVW39861.1"/>
    </source>
</evidence>
<dbReference type="AlphaFoldDB" id="A0A438DWJ4"/>
<reference evidence="2 3" key="1">
    <citation type="journal article" date="2018" name="PLoS Genet.">
        <title>Population sequencing reveals clonal diversity and ancestral inbreeding in the grapevine cultivar Chardonnay.</title>
        <authorList>
            <person name="Roach M.J."/>
            <person name="Johnson D.L."/>
            <person name="Bohlmann J."/>
            <person name="van Vuuren H.J."/>
            <person name="Jones S.J."/>
            <person name="Pretorius I.S."/>
            <person name="Schmidt S.A."/>
            <person name="Borneman A.R."/>
        </authorList>
    </citation>
    <scope>NUCLEOTIDE SEQUENCE [LARGE SCALE GENOMIC DNA]</scope>
    <source>
        <strain evidence="3">cv. Chardonnay</strain>
        <tissue evidence="2">Leaf</tissue>
    </source>
</reference>
<feature type="domain" description="Reverse transcriptase Ty1/copia-type" evidence="1">
    <location>
        <begin position="3"/>
        <end position="74"/>
    </location>
</feature>
<proteinExistence type="predicted"/>
<comment type="caution">
    <text evidence="2">The sequence shown here is derived from an EMBL/GenBank/DDBJ whole genome shotgun (WGS) entry which is preliminary data.</text>
</comment>
<accession>A0A438DWJ4</accession>
<dbReference type="InterPro" id="IPR013103">
    <property type="entry name" value="RVT_2"/>
</dbReference>
<sequence>MGKIVILIVYVDDMILTRDDIGKLEVLKKYLAREFEVKDLGTLRYFLSMEFARIRKGILCHKESMYLSYLRKSVYLVANQWKPQWSPILGYNQQVQIRW</sequence>
<evidence type="ECO:0000313" key="3">
    <source>
        <dbReference type="Proteomes" id="UP000288805"/>
    </source>
</evidence>
<dbReference type="Pfam" id="PF07727">
    <property type="entry name" value="RVT_2"/>
    <property type="match status" value="1"/>
</dbReference>
<name>A0A438DWJ4_VITVI</name>
<evidence type="ECO:0000259" key="1">
    <source>
        <dbReference type="Pfam" id="PF07727"/>
    </source>
</evidence>